<dbReference type="InterPro" id="IPR035906">
    <property type="entry name" value="MetI-like_sf"/>
</dbReference>
<reference evidence="10 11" key="1">
    <citation type="submission" date="2018-08" db="EMBL/GenBank/DDBJ databases">
        <title>A genome reference for cultivated species of the human gut microbiota.</title>
        <authorList>
            <person name="Zou Y."/>
            <person name="Xue W."/>
            <person name="Luo G."/>
        </authorList>
    </citation>
    <scope>NUCLEOTIDE SEQUENCE [LARGE SCALE GENOMIC DNA]</scope>
    <source>
        <strain evidence="10 11">AF35-6BH</strain>
    </source>
</reference>
<evidence type="ECO:0000313" key="11">
    <source>
        <dbReference type="Proteomes" id="UP000284868"/>
    </source>
</evidence>
<feature type="domain" description="ABC transmembrane type-1" evidence="9">
    <location>
        <begin position="196"/>
        <end position="403"/>
    </location>
</feature>
<comment type="caution">
    <text evidence="10">The sequence shown here is derived from an EMBL/GenBank/DDBJ whole genome shotgun (WGS) entry which is preliminary data.</text>
</comment>
<keyword evidence="5 8" id="KW-0812">Transmembrane</keyword>
<dbReference type="RefSeq" id="WP_118365397.1">
    <property type="nucleotide sequence ID" value="NZ_CAJKGD010000014.1"/>
</dbReference>
<dbReference type="PROSITE" id="PS50928">
    <property type="entry name" value="ABC_TM1"/>
    <property type="match status" value="1"/>
</dbReference>
<dbReference type="GO" id="GO:0005886">
    <property type="term" value="C:plasma membrane"/>
    <property type="evidence" value="ECO:0007669"/>
    <property type="project" value="UniProtKB-SubCell"/>
</dbReference>
<dbReference type="InterPro" id="IPR005672">
    <property type="entry name" value="Phosphate_PstA"/>
</dbReference>
<evidence type="ECO:0000256" key="2">
    <source>
        <dbReference type="ARBA" id="ARBA00007069"/>
    </source>
</evidence>
<feature type="transmembrane region" description="Helical" evidence="8">
    <location>
        <begin position="320"/>
        <end position="340"/>
    </location>
</feature>
<name>A0A415PLZ7_9FIRM</name>
<sequence>MNKITSGNLKKRRIKDTILNGITYLSSGISVLVLAAIFIFVFTQGFSSLSLDLLTGNYWANNYLTTVEADRNAPDCFQVPKELGEEVAFSEAWGVGFVDALDENKEPIVLIEYIDEASPFASLIDKSVHDRETKLSAEVGYQVERINYMGKDGHIKIVGNLMSNDAKQVAQALDQNAQSIQEMYFKTPGGGIRGSILATLYLIVVALLVSLPLGIAAAIYLREYASKNKLTGWIRSAVEMLSGVPSIIFGLMGVTVLFPITQLFGATTTNILLGGLTLAVILLPTIIRSSEEALIVVPQSLRDASLSLGASRSQTIFKVVLPNAIPGILTGVLLSIGRVIGESAALIYTMGTYVNDTPQLLSQGTSLAVHIYNIMSSEQPNFELACAISIVILVFVLILNISIKWISRRFHKAMQ</sequence>
<dbReference type="GO" id="GO:0005315">
    <property type="term" value="F:phosphate transmembrane transporter activity"/>
    <property type="evidence" value="ECO:0007669"/>
    <property type="project" value="InterPro"/>
</dbReference>
<gene>
    <name evidence="10" type="primary">pstA</name>
    <name evidence="10" type="ORF">DWZ83_03700</name>
</gene>
<dbReference type="Gene3D" id="1.10.3720.10">
    <property type="entry name" value="MetI-like"/>
    <property type="match status" value="1"/>
</dbReference>
<keyword evidence="11" id="KW-1185">Reference proteome</keyword>
<evidence type="ECO:0000256" key="8">
    <source>
        <dbReference type="RuleBase" id="RU363043"/>
    </source>
</evidence>
<evidence type="ECO:0000256" key="4">
    <source>
        <dbReference type="ARBA" id="ARBA00022475"/>
    </source>
</evidence>
<feature type="transmembrane region" description="Helical" evidence="8">
    <location>
        <begin position="196"/>
        <end position="221"/>
    </location>
</feature>
<keyword evidence="6 8" id="KW-1133">Transmembrane helix</keyword>
<dbReference type="NCBIfam" id="TIGR00974">
    <property type="entry name" value="3a0107s02c"/>
    <property type="match status" value="1"/>
</dbReference>
<evidence type="ECO:0000256" key="6">
    <source>
        <dbReference type="ARBA" id="ARBA00022989"/>
    </source>
</evidence>
<evidence type="ECO:0000259" key="9">
    <source>
        <dbReference type="PROSITE" id="PS50928"/>
    </source>
</evidence>
<dbReference type="InterPro" id="IPR000515">
    <property type="entry name" value="MetI-like"/>
</dbReference>
<evidence type="ECO:0000256" key="7">
    <source>
        <dbReference type="ARBA" id="ARBA00023136"/>
    </source>
</evidence>
<dbReference type="EMBL" id="QRPK01000011">
    <property type="protein sequence ID" value="RHM13762.1"/>
    <property type="molecule type" value="Genomic_DNA"/>
</dbReference>
<dbReference type="Proteomes" id="UP000284868">
    <property type="component" value="Unassembled WGS sequence"/>
</dbReference>
<feature type="transmembrane region" description="Helical" evidence="8">
    <location>
        <begin position="233"/>
        <end position="257"/>
    </location>
</feature>
<dbReference type="SUPFAM" id="SSF161098">
    <property type="entry name" value="MetI-like"/>
    <property type="match status" value="1"/>
</dbReference>
<keyword evidence="4 8" id="KW-1003">Cell membrane</keyword>
<evidence type="ECO:0000256" key="3">
    <source>
        <dbReference type="ARBA" id="ARBA00022448"/>
    </source>
</evidence>
<evidence type="ECO:0000256" key="1">
    <source>
        <dbReference type="ARBA" id="ARBA00004651"/>
    </source>
</evidence>
<dbReference type="PANTHER" id="PTHR43470">
    <property type="entry name" value="PHOSPHATE TRANSPORT SYSTEM PERMEASE PROTEIN PSTA-RELATED"/>
    <property type="match status" value="1"/>
</dbReference>
<comment type="similarity">
    <text evidence="2 8">Belongs to the binding-protein-dependent transport system permease family. CysTW subfamily.</text>
</comment>
<feature type="transmembrane region" description="Helical" evidence="8">
    <location>
        <begin position="382"/>
        <end position="406"/>
    </location>
</feature>
<dbReference type="OrthoDB" id="9785113at2"/>
<feature type="transmembrane region" description="Helical" evidence="8">
    <location>
        <begin position="21"/>
        <end position="42"/>
    </location>
</feature>
<dbReference type="Pfam" id="PF00528">
    <property type="entry name" value="BPD_transp_1"/>
    <property type="match status" value="1"/>
</dbReference>
<proteinExistence type="inferred from homology"/>
<keyword evidence="3" id="KW-0813">Transport</keyword>
<evidence type="ECO:0000313" key="10">
    <source>
        <dbReference type="EMBL" id="RHM13762.1"/>
    </source>
</evidence>
<dbReference type="CDD" id="cd06261">
    <property type="entry name" value="TM_PBP2"/>
    <property type="match status" value="1"/>
</dbReference>
<protein>
    <recommendedName>
        <fullName evidence="8">Phosphate transport system permease protein PstA</fullName>
    </recommendedName>
</protein>
<dbReference type="AlphaFoldDB" id="A0A415PLZ7"/>
<organism evidence="10 11">
    <name type="scientific">Amedibacillus dolichus</name>
    <dbReference type="NCBI Taxonomy" id="31971"/>
    <lineage>
        <taxon>Bacteria</taxon>
        <taxon>Bacillati</taxon>
        <taxon>Bacillota</taxon>
        <taxon>Erysipelotrichia</taxon>
        <taxon>Erysipelotrichales</taxon>
        <taxon>Erysipelotrichaceae</taxon>
        <taxon>Amedibacillus</taxon>
    </lineage>
</organism>
<dbReference type="PANTHER" id="PTHR43470:SF3">
    <property type="entry name" value="PHOSPHATE TRANSPORT SYSTEM PERMEASE PROTEIN PSTA-RELATED"/>
    <property type="match status" value="1"/>
</dbReference>
<accession>A0A415PLZ7</accession>
<dbReference type="GO" id="GO:0035435">
    <property type="term" value="P:phosphate ion transmembrane transport"/>
    <property type="evidence" value="ECO:0007669"/>
    <property type="project" value="InterPro"/>
</dbReference>
<keyword evidence="7 8" id="KW-0472">Membrane</keyword>
<comment type="subcellular location">
    <subcellularLocation>
        <location evidence="1 8">Cell membrane</location>
        <topology evidence="1 8">Multi-pass membrane protein</topology>
    </subcellularLocation>
</comment>
<feature type="transmembrane region" description="Helical" evidence="8">
    <location>
        <begin position="263"/>
        <end position="283"/>
    </location>
</feature>
<evidence type="ECO:0000256" key="5">
    <source>
        <dbReference type="ARBA" id="ARBA00022692"/>
    </source>
</evidence>